<name>A0ABD5PB04_9EURY</name>
<sequence>MRRSLTRRTALRTAALSATAAVAGCIGSGVTPPSADPGNGSGDAADPDALDESLETWLANANGYAGYVRRVPADGSPRVRVGSSANEDDPLQFQYPGIRVAPGTTVTWVWTGHGGSNNVVATGGSFDSGDPVDRHGATFEHTFESVGTYQYASEPHGEDGMRGAVLVREPPETGYPAVDEWLKNTAHWQGHVVDETGRDAATVTVGTRGDGPTFAFGPSVLKISRGTTVSWKWSGDGPHTVTFRDGSIPGTEVHNEPGVHYEHTFDATGVYQYFCAPHRSIGMKGAVVVE</sequence>
<dbReference type="EMBL" id="JBHSDS010000003">
    <property type="protein sequence ID" value="MFC4357621.1"/>
    <property type="molecule type" value="Genomic_DNA"/>
</dbReference>
<dbReference type="Pfam" id="PF00127">
    <property type="entry name" value="Copper-bind"/>
    <property type="match status" value="2"/>
</dbReference>
<dbReference type="GO" id="GO:0046872">
    <property type="term" value="F:metal ion binding"/>
    <property type="evidence" value="ECO:0007669"/>
    <property type="project" value="UniProtKB-KW"/>
</dbReference>
<feature type="binding site" evidence="7">
    <location>
        <position position="283"/>
    </location>
    <ligand>
        <name>Cu cation</name>
        <dbReference type="ChEBI" id="CHEBI:23378"/>
    </ligand>
</feature>
<evidence type="ECO:0000256" key="2">
    <source>
        <dbReference type="ARBA" id="ARBA00022448"/>
    </source>
</evidence>
<dbReference type="Proteomes" id="UP001595921">
    <property type="component" value="Unassembled WGS sequence"/>
</dbReference>
<feature type="domain" description="Blue (type 1) copper" evidence="8">
    <location>
        <begin position="85"/>
        <end position="167"/>
    </location>
</feature>
<feature type="binding site" evidence="7">
    <location>
        <position position="275"/>
    </location>
    <ligand>
        <name>Cu cation</name>
        <dbReference type="ChEBI" id="CHEBI:23378"/>
    </ligand>
</feature>
<keyword evidence="3 7" id="KW-0479">Metal-binding</keyword>
<dbReference type="InterPro" id="IPR002387">
    <property type="entry name" value="Plastocyanin"/>
</dbReference>
<evidence type="ECO:0000256" key="7">
    <source>
        <dbReference type="PIRSR" id="PIRSR602387-1"/>
    </source>
</evidence>
<evidence type="ECO:0000256" key="4">
    <source>
        <dbReference type="ARBA" id="ARBA00022982"/>
    </source>
</evidence>
<evidence type="ECO:0000256" key="3">
    <source>
        <dbReference type="ARBA" id="ARBA00022723"/>
    </source>
</evidence>
<dbReference type="PROSITE" id="PS51257">
    <property type="entry name" value="PROKAR_LIPOPROTEIN"/>
    <property type="match status" value="1"/>
</dbReference>
<evidence type="ECO:0000256" key="5">
    <source>
        <dbReference type="ARBA" id="ARBA00023008"/>
    </source>
</evidence>
<feature type="binding site" evidence="7">
    <location>
        <position position="278"/>
    </location>
    <ligand>
        <name>Cu cation</name>
        <dbReference type="ChEBI" id="CHEBI:23378"/>
    </ligand>
</feature>
<dbReference type="InterPro" id="IPR017533">
    <property type="entry name" value="Halocyanin"/>
</dbReference>
<keyword evidence="5 7" id="KW-0186">Copper</keyword>
<comment type="caution">
    <text evidence="9">The sequence shown here is derived from an EMBL/GenBank/DDBJ whole genome shotgun (WGS) entry which is preliminary data.</text>
</comment>
<evidence type="ECO:0000256" key="6">
    <source>
        <dbReference type="ARBA" id="ARBA00023136"/>
    </source>
</evidence>
<keyword evidence="4" id="KW-0249">Electron transport</keyword>
<evidence type="ECO:0000259" key="8">
    <source>
        <dbReference type="Pfam" id="PF00127"/>
    </source>
</evidence>
<keyword evidence="6" id="KW-0472">Membrane</keyword>
<dbReference type="InterPro" id="IPR028871">
    <property type="entry name" value="BlueCu_1_BS"/>
</dbReference>
<dbReference type="PROSITE" id="PS00196">
    <property type="entry name" value="COPPER_BLUE"/>
    <property type="match status" value="1"/>
</dbReference>
<dbReference type="NCBIfam" id="TIGR03102">
    <property type="entry name" value="halo_cynanin"/>
    <property type="match status" value="1"/>
</dbReference>
<organism evidence="9 10">
    <name type="scientific">Halobium salinum</name>
    <dbReference type="NCBI Taxonomy" id="1364940"/>
    <lineage>
        <taxon>Archaea</taxon>
        <taxon>Methanobacteriati</taxon>
        <taxon>Methanobacteriota</taxon>
        <taxon>Stenosarchaea group</taxon>
        <taxon>Halobacteria</taxon>
        <taxon>Halobacteriales</taxon>
        <taxon>Haloferacaceae</taxon>
        <taxon>Halobium</taxon>
    </lineage>
</organism>
<comment type="cofactor">
    <cofactor evidence="7">
        <name>Cu(2+)</name>
        <dbReference type="ChEBI" id="CHEBI:29036"/>
    </cofactor>
    <text evidence="7">The crystal structure with reduced Cu(1+) has also been determined.</text>
</comment>
<proteinExistence type="predicted"/>
<dbReference type="Gene3D" id="2.60.40.420">
    <property type="entry name" value="Cupredoxins - blue copper proteins"/>
    <property type="match status" value="2"/>
</dbReference>
<dbReference type="InterPro" id="IPR006311">
    <property type="entry name" value="TAT_signal"/>
</dbReference>
<dbReference type="AlphaFoldDB" id="A0ABD5PB04"/>
<dbReference type="RefSeq" id="WP_267622073.1">
    <property type="nucleotide sequence ID" value="NZ_JAODIW010000006.1"/>
</dbReference>
<dbReference type="PROSITE" id="PS51318">
    <property type="entry name" value="TAT"/>
    <property type="match status" value="1"/>
</dbReference>
<feature type="domain" description="Blue (type 1) copper" evidence="8">
    <location>
        <begin position="205"/>
        <end position="290"/>
    </location>
</feature>
<dbReference type="InterPro" id="IPR000923">
    <property type="entry name" value="BlueCu_1"/>
</dbReference>
<evidence type="ECO:0000256" key="1">
    <source>
        <dbReference type="ARBA" id="ARBA00004370"/>
    </source>
</evidence>
<protein>
    <submittedName>
        <fullName evidence="9">Halocyanin domain-containing protein</fullName>
    </submittedName>
</protein>
<feature type="binding site" evidence="7">
    <location>
        <position position="239"/>
    </location>
    <ligand>
        <name>Cu cation</name>
        <dbReference type="ChEBI" id="CHEBI:23378"/>
    </ligand>
</feature>
<reference evidence="9 10" key="1">
    <citation type="journal article" date="2019" name="Int. J. Syst. Evol. Microbiol.">
        <title>The Global Catalogue of Microorganisms (GCM) 10K type strain sequencing project: providing services to taxonomists for standard genome sequencing and annotation.</title>
        <authorList>
            <consortium name="The Broad Institute Genomics Platform"/>
            <consortium name="The Broad Institute Genome Sequencing Center for Infectious Disease"/>
            <person name="Wu L."/>
            <person name="Ma J."/>
        </authorList>
    </citation>
    <scope>NUCLEOTIDE SEQUENCE [LARGE SCALE GENOMIC DNA]</scope>
    <source>
        <strain evidence="9 10">CGMCC 1.12553</strain>
    </source>
</reference>
<dbReference type="PRINTS" id="PR00157">
    <property type="entry name" value="PLASTOCYANIN"/>
</dbReference>
<evidence type="ECO:0000313" key="9">
    <source>
        <dbReference type="EMBL" id="MFC4357621.1"/>
    </source>
</evidence>
<evidence type="ECO:0000313" key="10">
    <source>
        <dbReference type="Proteomes" id="UP001595921"/>
    </source>
</evidence>
<gene>
    <name evidence="9" type="ORF">ACFO0N_06615</name>
</gene>
<comment type="subcellular location">
    <subcellularLocation>
        <location evidence="1">Membrane</location>
    </subcellularLocation>
</comment>
<dbReference type="SUPFAM" id="SSF49503">
    <property type="entry name" value="Cupredoxins"/>
    <property type="match status" value="2"/>
</dbReference>
<keyword evidence="10" id="KW-1185">Reference proteome</keyword>
<dbReference type="PANTHER" id="PTHR34192:SF10">
    <property type="entry name" value="PLASTOCYANIN MAJOR ISOFORM, CHLOROPLASTIC-RELATED"/>
    <property type="match status" value="1"/>
</dbReference>
<dbReference type="InterPro" id="IPR008972">
    <property type="entry name" value="Cupredoxin"/>
</dbReference>
<accession>A0ABD5PB04</accession>
<dbReference type="PANTHER" id="PTHR34192">
    <property type="entry name" value="PLASTOCYANIN MAJOR ISOFORM, CHLOROPLASTIC-RELATED"/>
    <property type="match status" value="1"/>
</dbReference>
<keyword evidence="2" id="KW-0813">Transport</keyword>
<dbReference type="GO" id="GO:0016020">
    <property type="term" value="C:membrane"/>
    <property type="evidence" value="ECO:0007669"/>
    <property type="project" value="UniProtKB-SubCell"/>
</dbReference>
<dbReference type="CDD" id="cd04220">
    <property type="entry name" value="Halocyanin"/>
    <property type="match status" value="2"/>
</dbReference>